<comment type="cofactor">
    <cofactor evidence="2">
        <name>FAD</name>
        <dbReference type="ChEBI" id="CHEBI:57692"/>
    </cofactor>
</comment>
<sequence length="776" mass="84382">MRKLIEAGNRQHRQSAVHTSVKHESAARQVQGGANYIDDIVEPQGTLYAAVGLSQQAAGNIKDIDLSDVRASEGVVDVITIDDVPGHKDIGPVFAGDPLLAHHEIKFYGQPYFAVLATSVNLARQAALKGKITLEETSPTLTVDSALAKQSFVRPTHEFGQGNVEQQMADATHKASGTLSIGGQEHMYLEGQVSLAIPDEDDRMKIYTSSQHPSEVQKLVAEVLDVKLHRVMVDMRRMGGGFGGKETQAAQWACIAALLASRNHCAVKCRLPRQVDMHVTGKRHPFENRFEVGFDDTGRILATHMDINGNCGHSPDLSDAIVDRAMFHADNGYYLGASHIVGHRLKTNMVSHTAYRGFGGPQGMIMAEALIDKVARHLEVDPLTIRKRNLYGESTGTVTPYGMEVEHNLLPEIMTKLETDGHYWARRKAITAFNRNSPVIKKGLALTPVKFGISFTAKHLNQAGALVHIYTDGSIQVNHGGTEMGQGLHTKIGQIAANEFGLSVDMIEVTATRTDKVPNTSPTAASSGTDLNGKAVQNACITLTTRLAECFAASLGMADQANMVRFEHGNVILGEHSKPFAELVQAAYFERVSLSASGFYKTPKLHYNRDTGEGRPFFYFAYGASLSEVSIDTLTGEYTVDSVDILHDVGDSLNPAIDKGQIEGAFIQGMGWLTTEDLRWNEAGKLISENMATYKIPAIGDTPKHFDVQLFGRKNAEDSIYHSKAVGEPPFMLAISVWCALKDAISSLSGYKLDPQLDTPATPERVLNAVLAAQGQ</sequence>
<keyword evidence="7" id="KW-0560">Oxidoreductase</keyword>
<dbReference type="SMART" id="SM01008">
    <property type="entry name" value="Ald_Xan_dh_C"/>
    <property type="match status" value="1"/>
</dbReference>
<dbReference type="KEGG" id="aal:EP13_07885"/>
<keyword evidence="8" id="KW-0408">Iron</keyword>
<dbReference type="InterPro" id="IPR000674">
    <property type="entry name" value="Ald_Oxase/Xan_DH_a/b"/>
</dbReference>
<dbReference type="RefSeq" id="WP_044056784.1">
    <property type="nucleotide sequence ID" value="NZ_CBCSKJ010000001.1"/>
</dbReference>
<dbReference type="SUPFAM" id="SSF54665">
    <property type="entry name" value="CO dehydrogenase molybdoprotein N-domain-like"/>
    <property type="match status" value="1"/>
</dbReference>
<dbReference type="Gene3D" id="3.90.1170.50">
    <property type="entry name" value="Aldehyde oxidase/xanthine dehydrogenase, a/b hammerhead"/>
    <property type="match status" value="1"/>
</dbReference>
<reference evidence="13 14" key="1">
    <citation type="submission" date="2014-06" db="EMBL/GenBank/DDBJ databases">
        <title>Genomes of Alteromonas australica, a world apart.</title>
        <authorList>
            <person name="Gonzaga A."/>
            <person name="Lopez-Perez M."/>
            <person name="Rodriguez-Valera F."/>
        </authorList>
    </citation>
    <scope>NUCLEOTIDE SEQUENCE [LARGE SCALE GENOMIC DNA]</scope>
    <source>
        <strain evidence="13 14">H 17</strain>
    </source>
</reference>
<gene>
    <name evidence="13" type="ORF">EP13_07885</name>
</gene>
<dbReference type="InterPro" id="IPR036856">
    <property type="entry name" value="Ald_Oxase/Xan_DH_a/b_sf"/>
</dbReference>
<dbReference type="GO" id="GO:0005506">
    <property type="term" value="F:iron ion binding"/>
    <property type="evidence" value="ECO:0007669"/>
    <property type="project" value="InterPro"/>
</dbReference>
<evidence type="ECO:0000313" key="13">
    <source>
        <dbReference type="EMBL" id="AIF98609.1"/>
    </source>
</evidence>
<dbReference type="Pfam" id="PF02738">
    <property type="entry name" value="MoCoBD_1"/>
    <property type="match status" value="1"/>
</dbReference>
<dbReference type="Pfam" id="PF20256">
    <property type="entry name" value="MoCoBD_2"/>
    <property type="match status" value="1"/>
</dbReference>
<dbReference type="PANTHER" id="PTHR11908:SF132">
    <property type="entry name" value="ALDEHYDE OXIDASE 1-RELATED"/>
    <property type="match status" value="1"/>
</dbReference>
<dbReference type="EMBL" id="CP008849">
    <property type="protein sequence ID" value="AIF98609.1"/>
    <property type="molecule type" value="Genomic_DNA"/>
</dbReference>
<evidence type="ECO:0000256" key="3">
    <source>
        <dbReference type="ARBA" id="ARBA00006849"/>
    </source>
</evidence>
<dbReference type="InterPro" id="IPR008274">
    <property type="entry name" value="AldOxase/xan_DH_MoCoBD1"/>
</dbReference>
<dbReference type="NCBIfam" id="TIGR02965">
    <property type="entry name" value="xanthine_xdhB"/>
    <property type="match status" value="1"/>
</dbReference>
<dbReference type="InterPro" id="IPR037165">
    <property type="entry name" value="AldOxase/xan_DH_Mopterin-bd_sf"/>
</dbReference>
<dbReference type="eggNOG" id="COG4631">
    <property type="taxonomic scope" value="Bacteria"/>
</dbReference>
<dbReference type="InterPro" id="IPR014309">
    <property type="entry name" value="Xanthine_DH_Mopterin-bd_su"/>
</dbReference>
<keyword evidence="6" id="KW-0479">Metal-binding</keyword>
<keyword evidence="4" id="KW-0500">Molybdenum</keyword>
<dbReference type="Gene3D" id="3.30.365.10">
    <property type="entry name" value="Aldehyde oxidase/xanthine dehydrogenase, molybdopterin binding domain"/>
    <property type="match status" value="4"/>
</dbReference>
<dbReference type="SUPFAM" id="SSF56003">
    <property type="entry name" value="Molybdenum cofactor-binding domain"/>
    <property type="match status" value="1"/>
</dbReference>
<comment type="cofactor">
    <cofactor evidence="1">
        <name>Mo-molybdopterin</name>
        <dbReference type="ChEBI" id="CHEBI:71302"/>
    </cofactor>
</comment>
<comment type="similarity">
    <text evidence="3">Belongs to the xanthine dehydrogenase family.</text>
</comment>
<dbReference type="InterPro" id="IPR016208">
    <property type="entry name" value="Ald_Oxase/xanthine_DH-like"/>
</dbReference>
<keyword evidence="9" id="KW-0411">Iron-sulfur</keyword>
<dbReference type="GO" id="GO:0016491">
    <property type="term" value="F:oxidoreductase activity"/>
    <property type="evidence" value="ECO:0007669"/>
    <property type="project" value="UniProtKB-KW"/>
</dbReference>
<evidence type="ECO:0000256" key="10">
    <source>
        <dbReference type="ARBA" id="ARBA00034078"/>
    </source>
</evidence>
<evidence type="ECO:0000256" key="6">
    <source>
        <dbReference type="ARBA" id="ARBA00022723"/>
    </source>
</evidence>
<dbReference type="GO" id="GO:0030151">
    <property type="term" value="F:molybdenum ion binding"/>
    <property type="evidence" value="ECO:0007669"/>
    <property type="project" value="InterPro"/>
</dbReference>
<feature type="domain" description="Aldehyde oxidase/xanthine dehydrogenase a/b hammerhead" evidence="12">
    <location>
        <begin position="31"/>
        <end position="138"/>
    </location>
</feature>
<evidence type="ECO:0000259" key="12">
    <source>
        <dbReference type="SMART" id="SM01008"/>
    </source>
</evidence>
<evidence type="ECO:0000256" key="4">
    <source>
        <dbReference type="ARBA" id="ARBA00022505"/>
    </source>
</evidence>
<dbReference type="FunFam" id="3.30.365.10:FF:000002">
    <property type="entry name" value="Xanthine dehydrogenase oxidase"/>
    <property type="match status" value="1"/>
</dbReference>
<dbReference type="AlphaFoldDB" id="A0A075NVD2"/>
<comment type="cofactor">
    <cofactor evidence="10">
        <name>[2Fe-2S] cluster</name>
        <dbReference type="ChEBI" id="CHEBI:190135"/>
    </cofactor>
</comment>
<evidence type="ECO:0000256" key="1">
    <source>
        <dbReference type="ARBA" id="ARBA00001924"/>
    </source>
</evidence>
<dbReference type="PANTHER" id="PTHR11908">
    <property type="entry name" value="XANTHINE DEHYDROGENASE"/>
    <property type="match status" value="1"/>
</dbReference>
<keyword evidence="14" id="KW-1185">Reference proteome</keyword>
<evidence type="ECO:0000256" key="8">
    <source>
        <dbReference type="ARBA" id="ARBA00023004"/>
    </source>
</evidence>
<evidence type="ECO:0000256" key="2">
    <source>
        <dbReference type="ARBA" id="ARBA00001974"/>
    </source>
</evidence>
<dbReference type="GO" id="GO:0051537">
    <property type="term" value="F:2 iron, 2 sulfur cluster binding"/>
    <property type="evidence" value="ECO:0007669"/>
    <property type="project" value="UniProtKB-KW"/>
</dbReference>
<dbReference type="Pfam" id="PF01315">
    <property type="entry name" value="Ald_Xan_dh_C"/>
    <property type="match status" value="1"/>
</dbReference>
<evidence type="ECO:0000256" key="7">
    <source>
        <dbReference type="ARBA" id="ARBA00023002"/>
    </source>
</evidence>
<name>A0A075NVD2_9ALTE</name>
<dbReference type="Proteomes" id="UP000056090">
    <property type="component" value="Chromosome"/>
</dbReference>
<comment type="cofactor">
    <cofactor evidence="11">
        <name>Mo-molybdopterin cytosine dinucleotide</name>
        <dbReference type="ChEBI" id="CHEBI:71308"/>
    </cofactor>
</comment>
<evidence type="ECO:0000256" key="5">
    <source>
        <dbReference type="ARBA" id="ARBA00022714"/>
    </source>
</evidence>
<dbReference type="GeneID" id="78254831"/>
<keyword evidence="5" id="KW-0001">2Fe-2S</keyword>
<accession>A0A075NVD2</accession>
<evidence type="ECO:0000256" key="9">
    <source>
        <dbReference type="ARBA" id="ARBA00023014"/>
    </source>
</evidence>
<evidence type="ECO:0000313" key="14">
    <source>
        <dbReference type="Proteomes" id="UP000056090"/>
    </source>
</evidence>
<dbReference type="FunFam" id="3.30.365.10:FF:000001">
    <property type="entry name" value="Xanthine dehydrogenase oxidase"/>
    <property type="match status" value="1"/>
</dbReference>
<organism evidence="13 14">
    <name type="scientific">Alteromonas australica</name>
    <dbReference type="NCBI Taxonomy" id="589873"/>
    <lineage>
        <taxon>Bacteria</taxon>
        <taxon>Pseudomonadati</taxon>
        <taxon>Pseudomonadota</taxon>
        <taxon>Gammaproteobacteria</taxon>
        <taxon>Alteromonadales</taxon>
        <taxon>Alteromonadaceae</taxon>
        <taxon>Alteromonas/Salinimonas group</taxon>
        <taxon>Alteromonas</taxon>
    </lineage>
</organism>
<dbReference type="InterPro" id="IPR046867">
    <property type="entry name" value="AldOxase/xan_DH_MoCoBD2"/>
</dbReference>
<protein>
    <submittedName>
        <fullName evidence="13">Aldehyde oxidase</fullName>
    </submittedName>
</protein>
<evidence type="ECO:0000256" key="11">
    <source>
        <dbReference type="ARBA" id="ARBA00053029"/>
    </source>
</evidence>
<proteinExistence type="inferred from homology"/>